<dbReference type="SUPFAM" id="SSF54427">
    <property type="entry name" value="NTF2-like"/>
    <property type="match status" value="1"/>
</dbReference>
<evidence type="ECO:0000259" key="1">
    <source>
        <dbReference type="Pfam" id="PF14534"/>
    </source>
</evidence>
<dbReference type="InterPro" id="IPR011944">
    <property type="entry name" value="Steroid_delta5-4_isomerase"/>
</dbReference>
<accession>A0A2G8R955</accession>
<comment type="caution">
    <text evidence="2">The sequence shown here is derived from an EMBL/GenBank/DDBJ whole genome shotgun (WGS) entry which is preliminary data.</text>
</comment>
<reference evidence="2 3" key="1">
    <citation type="submission" date="2013-09" db="EMBL/GenBank/DDBJ databases">
        <title>Genome sequencing of Phaeobacter antarcticus sp. nov. SM1211.</title>
        <authorList>
            <person name="Zhang X.-Y."/>
            <person name="Liu C."/>
            <person name="Chen X.-L."/>
            <person name="Xie B.-B."/>
            <person name="Qin Q.-L."/>
            <person name="Rong J.-C."/>
            <person name="Zhang Y.-Z."/>
        </authorList>
    </citation>
    <scope>NUCLEOTIDE SEQUENCE [LARGE SCALE GENOMIC DNA]</scope>
    <source>
        <strain evidence="2 3">SM1211</strain>
    </source>
</reference>
<proteinExistence type="predicted"/>
<dbReference type="RefSeq" id="WP_099912838.1">
    <property type="nucleotide sequence ID" value="NZ_AWWI01000141.1"/>
</dbReference>
<dbReference type="Gene3D" id="3.10.450.50">
    <property type="match status" value="1"/>
</dbReference>
<dbReference type="EMBL" id="AWWI01000141">
    <property type="protein sequence ID" value="PIL18095.1"/>
    <property type="molecule type" value="Genomic_DNA"/>
</dbReference>
<dbReference type="OrthoDB" id="122531at2"/>
<name>A0A2G8R955_9RHOB</name>
<dbReference type="Pfam" id="PF14534">
    <property type="entry name" value="DUF4440"/>
    <property type="match status" value="1"/>
</dbReference>
<dbReference type="InterPro" id="IPR032710">
    <property type="entry name" value="NTF2-like_dom_sf"/>
</dbReference>
<dbReference type="NCBIfam" id="TIGR02246">
    <property type="entry name" value="SgcJ/EcaC family oxidoreductase"/>
    <property type="match status" value="1"/>
</dbReference>
<organism evidence="2 3">
    <name type="scientific">Puniceibacterium antarcticum</name>
    <dbReference type="NCBI Taxonomy" id="1206336"/>
    <lineage>
        <taxon>Bacteria</taxon>
        <taxon>Pseudomonadati</taxon>
        <taxon>Pseudomonadota</taxon>
        <taxon>Alphaproteobacteria</taxon>
        <taxon>Rhodobacterales</taxon>
        <taxon>Paracoccaceae</taxon>
        <taxon>Puniceibacterium</taxon>
    </lineage>
</organism>
<protein>
    <recommendedName>
        <fullName evidence="1">DUF4440 domain-containing protein</fullName>
    </recommendedName>
</protein>
<dbReference type="AlphaFoldDB" id="A0A2G8R955"/>
<dbReference type="Proteomes" id="UP000231259">
    <property type="component" value="Unassembled WGS sequence"/>
</dbReference>
<gene>
    <name evidence="2" type="ORF">P775_21985</name>
</gene>
<evidence type="ECO:0000313" key="3">
    <source>
        <dbReference type="Proteomes" id="UP000231259"/>
    </source>
</evidence>
<sequence>MRVTDPADFPAAISTAWASRNGAFVGALFAEDADFVNVVGLWWHRREDIARAHGYALKSFFAETQLRPGVIRVRPLGADHAVVHCRFHLSGQMAPDGGIAGDRQTVMSFVLERRNNVWLGLSAQNTDVVPGTETHVNADGFAPADYRGR</sequence>
<evidence type="ECO:0000313" key="2">
    <source>
        <dbReference type="EMBL" id="PIL18095.1"/>
    </source>
</evidence>
<feature type="domain" description="DUF4440" evidence="1">
    <location>
        <begin position="14"/>
        <end position="118"/>
    </location>
</feature>
<dbReference type="InterPro" id="IPR027843">
    <property type="entry name" value="DUF4440"/>
</dbReference>
<keyword evidence="3" id="KW-1185">Reference proteome</keyword>